<comment type="caution">
    <text evidence="1">The sequence shown here is derived from an EMBL/GenBank/DDBJ whole genome shotgun (WGS) entry which is preliminary data.</text>
</comment>
<dbReference type="Proteomes" id="UP000664144">
    <property type="component" value="Unassembled WGS sequence"/>
</dbReference>
<gene>
    <name evidence="1" type="ORF">J0X19_17245</name>
</gene>
<evidence type="ECO:0000313" key="2">
    <source>
        <dbReference type="Proteomes" id="UP000664144"/>
    </source>
</evidence>
<protein>
    <submittedName>
        <fullName evidence="1">Uncharacterized protein</fullName>
    </submittedName>
</protein>
<name>A0A939JDS8_9BACT</name>
<evidence type="ECO:0000313" key="1">
    <source>
        <dbReference type="EMBL" id="MBO0359710.1"/>
    </source>
</evidence>
<proteinExistence type="predicted"/>
<reference evidence="1" key="1">
    <citation type="submission" date="2021-03" db="EMBL/GenBank/DDBJ databases">
        <authorList>
            <person name="Kim M.K."/>
        </authorList>
    </citation>
    <scope>NUCLEOTIDE SEQUENCE</scope>
    <source>
        <strain evidence="1">BT186</strain>
    </source>
</reference>
<dbReference type="RefSeq" id="WP_206985669.1">
    <property type="nucleotide sequence ID" value="NZ_JAFLQZ010000013.1"/>
</dbReference>
<sequence length="142" mass="15572">MQFPFLNRPSIRKVTVGASDEAGRVARTVMEGLLAELPELLLACLVEAPSGRVVASYTTAATLNPNQINLRYAKLLRATDAALATQQLPGGPLTEMTLLLEDQLHIIRPLPNSSWYCFLAVRFADTNLGMATEILRRHTAQL</sequence>
<keyword evidence="2" id="KW-1185">Reference proteome</keyword>
<dbReference type="AlphaFoldDB" id="A0A939JDS8"/>
<dbReference type="EMBL" id="JAFLQZ010000013">
    <property type="protein sequence ID" value="MBO0359710.1"/>
    <property type="molecule type" value="Genomic_DNA"/>
</dbReference>
<organism evidence="1 2">
    <name type="scientific">Hymenobacter telluris</name>
    <dbReference type="NCBI Taxonomy" id="2816474"/>
    <lineage>
        <taxon>Bacteria</taxon>
        <taxon>Pseudomonadati</taxon>
        <taxon>Bacteroidota</taxon>
        <taxon>Cytophagia</taxon>
        <taxon>Cytophagales</taxon>
        <taxon>Hymenobacteraceae</taxon>
        <taxon>Hymenobacter</taxon>
    </lineage>
</organism>
<accession>A0A939JDS8</accession>